<evidence type="ECO:0000256" key="1">
    <source>
        <dbReference type="SAM" id="SignalP"/>
    </source>
</evidence>
<feature type="signal peptide" evidence="1">
    <location>
        <begin position="1"/>
        <end position="26"/>
    </location>
</feature>
<dbReference type="AlphaFoldDB" id="A0A0G3X439"/>
<dbReference type="Pfam" id="PF03372">
    <property type="entry name" value="Exo_endo_phos"/>
    <property type="match status" value="1"/>
</dbReference>
<dbReference type="Proteomes" id="UP000037643">
    <property type="component" value="Chromosome"/>
</dbReference>
<dbReference type="Gene3D" id="3.60.10.10">
    <property type="entry name" value="Endonuclease/exonuclease/phosphatase"/>
    <property type="match status" value="1"/>
</dbReference>
<dbReference type="EMBL" id="CP011805">
    <property type="protein sequence ID" value="AKM06305.1"/>
    <property type="molecule type" value="Genomic_DNA"/>
</dbReference>
<dbReference type="InterPro" id="IPR050410">
    <property type="entry name" value="CCR4/nocturin_mRNA_transcr"/>
</dbReference>
<dbReference type="InterPro" id="IPR036691">
    <property type="entry name" value="Endo/exonu/phosph_ase_sf"/>
</dbReference>
<keyword evidence="3" id="KW-0269">Exonuclease</keyword>
<keyword evidence="3" id="KW-0255">Endonuclease</keyword>
<reference evidence="3 4" key="1">
    <citation type="submission" date="2015-06" db="EMBL/GenBank/DDBJ databases">
        <authorList>
            <person name="Kim K.M."/>
        </authorList>
    </citation>
    <scope>NUCLEOTIDE SEQUENCE [LARGE SCALE GENOMIC DNA]</scope>
    <source>
        <strain evidence="3 4">KCTC 22370</strain>
    </source>
</reference>
<evidence type="ECO:0000259" key="2">
    <source>
        <dbReference type="Pfam" id="PF03372"/>
    </source>
</evidence>
<keyword evidence="1" id="KW-0732">Signal</keyword>
<keyword evidence="3" id="KW-0540">Nuclease</keyword>
<feature type="domain" description="Endonuclease/exonuclease/phosphatase" evidence="2">
    <location>
        <begin position="32"/>
        <end position="276"/>
    </location>
</feature>
<evidence type="ECO:0000313" key="3">
    <source>
        <dbReference type="EMBL" id="AKM06305.1"/>
    </source>
</evidence>
<keyword evidence="3" id="KW-0378">Hydrolase</keyword>
<accession>A0A0G3X439</accession>
<keyword evidence="4" id="KW-1185">Reference proteome</keyword>
<dbReference type="CDD" id="cd09083">
    <property type="entry name" value="EEP-1"/>
    <property type="match status" value="1"/>
</dbReference>
<dbReference type="STRING" id="543877.AM2010_216"/>
<dbReference type="KEGG" id="amx:AM2010_216"/>
<gene>
    <name evidence="3" type="ORF">AM2010_216</name>
</gene>
<dbReference type="PANTHER" id="PTHR12121">
    <property type="entry name" value="CARBON CATABOLITE REPRESSOR PROTEIN 4"/>
    <property type="match status" value="1"/>
</dbReference>
<dbReference type="PANTHER" id="PTHR12121:SF36">
    <property type="entry name" value="ENDONUCLEASE_EXONUCLEASE_PHOSPHATASE DOMAIN-CONTAINING PROTEIN"/>
    <property type="match status" value="1"/>
</dbReference>
<dbReference type="GO" id="GO:0004519">
    <property type="term" value="F:endonuclease activity"/>
    <property type="evidence" value="ECO:0007669"/>
    <property type="project" value="UniProtKB-KW"/>
</dbReference>
<dbReference type="SUPFAM" id="SSF56219">
    <property type="entry name" value="DNase I-like"/>
    <property type="match status" value="1"/>
</dbReference>
<dbReference type="InterPro" id="IPR005135">
    <property type="entry name" value="Endo/exonuclease/phosphatase"/>
</dbReference>
<name>A0A0G3X439_9SPHN</name>
<dbReference type="GO" id="GO:0000175">
    <property type="term" value="F:3'-5'-RNA exonuclease activity"/>
    <property type="evidence" value="ECO:0007669"/>
    <property type="project" value="TreeGrafter"/>
</dbReference>
<dbReference type="PATRIC" id="fig|543877.4.peg.217"/>
<dbReference type="OrthoDB" id="9793162at2"/>
<evidence type="ECO:0000313" key="4">
    <source>
        <dbReference type="Proteomes" id="UP000037643"/>
    </source>
</evidence>
<organism evidence="3 4">
    <name type="scientific">Pelagerythrobacter marensis</name>
    <dbReference type="NCBI Taxonomy" id="543877"/>
    <lineage>
        <taxon>Bacteria</taxon>
        <taxon>Pseudomonadati</taxon>
        <taxon>Pseudomonadota</taxon>
        <taxon>Alphaproteobacteria</taxon>
        <taxon>Sphingomonadales</taxon>
        <taxon>Erythrobacteraceae</taxon>
        <taxon>Pelagerythrobacter</taxon>
    </lineage>
</organism>
<dbReference type="PROSITE" id="PS51257">
    <property type="entry name" value="PROKAR_LIPOPROTEIN"/>
    <property type="match status" value="1"/>
</dbReference>
<sequence length="287" mass="31108">MIRLLILLGALLVGACAHLPGQEAGAAPIRAMTFNIRLDTDSDGPDAWPHRKDMVAALIEREAPDLLGLQEVLIHQKRYLEAALPRYAFAGVGRDDGAGAGEFAPLAWRRDRFDLLQSGTFWLSPTPGTPGKGWDAAYPRIATWAVLRDRRTGRRLRALNTHFDHVGGQARAEGARMIAEWVARDSSAPAIVMGDFNALPDSPPYRILADTATSGLVDTRSASRTPLYGPPGTFTGFDIATAHDAPIDHVFATRDLAVAAHAVVTQHWGGRLPSDHYPVVVDFEQAP</sequence>
<proteinExistence type="predicted"/>
<dbReference type="RefSeq" id="WP_053043831.1">
    <property type="nucleotide sequence ID" value="NZ_CP011805.1"/>
</dbReference>
<protein>
    <submittedName>
        <fullName evidence="3">Endonuclease/exonuclease/phosphatase</fullName>
    </submittedName>
</protein>
<feature type="chain" id="PRO_5005186239" evidence="1">
    <location>
        <begin position="27"/>
        <end position="287"/>
    </location>
</feature>